<dbReference type="PANTHER" id="PTHR35797">
    <property type="entry name" value="PROTEASE-RELATED"/>
    <property type="match status" value="1"/>
</dbReference>
<proteinExistence type="predicted"/>
<feature type="domain" description="CAAX prenyl protease 2/Lysostaphin resistance protein A-like" evidence="2">
    <location>
        <begin position="128"/>
        <end position="232"/>
    </location>
</feature>
<reference evidence="3 4" key="1">
    <citation type="submission" date="2017-02" db="EMBL/GenBank/DDBJ databases">
        <authorList>
            <person name="Peterson S.W."/>
        </authorList>
    </citation>
    <scope>NUCLEOTIDE SEQUENCE [LARGE SCALE GENOMIC DNA]</scope>
    <source>
        <strain evidence="3 4">ATCC BAA-908</strain>
    </source>
</reference>
<dbReference type="AlphaFoldDB" id="A0A1T4JHB3"/>
<feature type="transmembrane region" description="Helical" evidence="1">
    <location>
        <begin position="190"/>
        <end position="213"/>
    </location>
</feature>
<dbReference type="STRING" id="261392.SAMN02745149_00064"/>
<evidence type="ECO:0000313" key="3">
    <source>
        <dbReference type="EMBL" id="SJZ29562.1"/>
    </source>
</evidence>
<dbReference type="RefSeq" id="WP_078931991.1">
    <property type="nucleotide sequence ID" value="NZ_FUWG01000002.1"/>
</dbReference>
<sequence length="281" mass="31827">MTIYKYRPGRFYLITLASTWVLWFAAAFASRRESGFVAAMVLMMLGLFVPTVTAFLFVRFSGSPVLRRDYKEKLCGYFRINPLNILGGLAVFTALIFASIGISLLFGEPVSQFGFAGGFSFSIGGMPTLFVLLLTAVFEELGWRGYAEDSIAQYHSWFSESIIFGFLWAAWHIPLFFIEGTYQANILEMSPLYMINFFAGMMPLGFFFTWIYVGNNRSIFACSIVHFAVNFLQEQINLTQNTKCIETVLLFFVAAAIVALNRDMFFEKRHVGNIIPADKQP</sequence>
<evidence type="ECO:0000313" key="4">
    <source>
        <dbReference type="Proteomes" id="UP000190423"/>
    </source>
</evidence>
<organism evidence="3 4">
    <name type="scientific">Treponema porcinum</name>
    <dbReference type="NCBI Taxonomy" id="261392"/>
    <lineage>
        <taxon>Bacteria</taxon>
        <taxon>Pseudomonadati</taxon>
        <taxon>Spirochaetota</taxon>
        <taxon>Spirochaetia</taxon>
        <taxon>Spirochaetales</taxon>
        <taxon>Treponemataceae</taxon>
        <taxon>Treponema</taxon>
    </lineage>
</organism>
<dbReference type="PANTHER" id="PTHR35797:SF1">
    <property type="entry name" value="PROTEASE"/>
    <property type="match status" value="1"/>
</dbReference>
<dbReference type="InterPro" id="IPR042150">
    <property type="entry name" value="MmRce1-like"/>
</dbReference>
<dbReference type="Pfam" id="PF02517">
    <property type="entry name" value="Rce1-like"/>
    <property type="match status" value="1"/>
</dbReference>
<evidence type="ECO:0000256" key="1">
    <source>
        <dbReference type="SAM" id="Phobius"/>
    </source>
</evidence>
<feature type="transmembrane region" description="Helical" evidence="1">
    <location>
        <begin position="12"/>
        <end position="30"/>
    </location>
</feature>
<keyword evidence="1" id="KW-0472">Membrane</keyword>
<dbReference type="GO" id="GO:0004175">
    <property type="term" value="F:endopeptidase activity"/>
    <property type="evidence" value="ECO:0007669"/>
    <property type="project" value="UniProtKB-ARBA"/>
</dbReference>
<feature type="transmembrane region" description="Helical" evidence="1">
    <location>
        <begin position="113"/>
        <end position="137"/>
    </location>
</feature>
<name>A0A1T4JHB3_TREPO</name>
<accession>A0A1T4JHB3</accession>
<keyword evidence="1" id="KW-0812">Transmembrane</keyword>
<dbReference type="GO" id="GO:0080120">
    <property type="term" value="P:CAAX-box protein maturation"/>
    <property type="evidence" value="ECO:0007669"/>
    <property type="project" value="UniProtKB-ARBA"/>
</dbReference>
<dbReference type="InterPro" id="IPR003675">
    <property type="entry name" value="Rce1/LyrA-like_dom"/>
</dbReference>
<dbReference type="GeneID" id="78315388"/>
<keyword evidence="1" id="KW-1133">Transmembrane helix</keyword>
<protein>
    <recommendedName>
        <fullName evidence="2">CAAX prenyl protease 2/Lysostaphin resistance protein A-like domain-containing protein</fullName>
    </recommendedName>
</protein>
<feature type="transmembrane region" description="Helical" evidence="1">
    <location>
        <begin position="36"/>
        <end position="62"/>
    </location>
</feature>
<feature type="transmembrane region" description="Helical" evidence="1">
    <location>
        <begin position="83"/>
        <end position="107"/>
    </location>
</feature>
<dbReference type="EMBL" id="FUWG01000002">
    <property type="protein sequence ID" value="SJZ29562.1"/>
    <property type="molecule type" value="Genomic_DNA"/>
</dbReference>
<keyword evidence="4" id="KW-1185">Reference proteome</keyword>
<gene>
    <name evidence="3" type="ORF">SAMN02745149_00064</name>
</gene>
<feature type="transmembrane region" description="Helical" evidence="1">
    <location>
        <begin position="157"/>
        <end position="178"/>
    </location>
</feature>
<dbReference type="OrthoDB" id="9777755at2"/>
<evidence type="ECO:0000259" key="2">
    <source>
        <dbReference type="Pfam" id="PF02517"/>
    </source>
</evidence>
<dbReference type="Proteomes" id="UP000190423">
    <property type="component" value="Unassembled WGS sequence"/>
</dbReference>